<dbReference type="PANTHER" id="PTHR45913">
    <property type="entry name" value="EPM2A-INTERACTING PROTEIN 1"/>
    <property type="match status" value="1"/>
</dbReference>
<dbReference type="OrthoDB" id="10060419at2759"/>
<reference evidence="1 2" key="1">
    <citation type="journal article" date="2020" name="G3 (Bethesda)">
        <title>Draft Genome of the Common Snapping Turtle, Chelydra serpentina, a Model for Phenotypic Plasticity in Reptiles.</title>
        <authorList>
            <person name="Das D."/>
            <person name="Singh S.K."/>
            <person name="Bierstedt J."/>
            <person name="Erickson A."/>
            <person name="Galli G.L.J."/>
            <person name="Crossley D.A. 2nd"/>
            <person name="Rhen T."/>
        </authorList>
    </citation>
    <scope>NUCLEOTIDE SEQUENCE [LARGE SCALE GENOMIC DNA]</scope>
    <source>
        <strain evidence="1">KW</strain>
    </source>
</reference>
<dbReference type="AlphaFoldDB" id="A0A8T1T6D8"/>
<feature type="non-terminal residue" evidence="1">
    <location>
        <position position="124"/>
    </location>
</feature>
<accession>A0A8T1T6D8</accession>
<evidence type="ECO:0000313" key="2">
    <source>
        <dbReference type="Proteomes" id="UP000765507"/>
    </source>
</evidence>
<dbReference type="EMBL" id="JAHGAV010000029">
    <property type="protein sequence ID" value="KAG6936851.1"/>
    <property type="molecule type" value="Genomic_DNA"/>
</dbReference>
<keyword evidence="2" id="KW-1185">Reference proteome</keyword>
<protein>
    <submittedName>
        <fullName evidence="1">GTF2I repeat domain containing 2</fullName>
    </submittedName>
</protein>
<name>A0A8T1T6D8_CHESE</name>
<dbReference type="Proteomes" id="UP000765507">
    <property type="component" value="Unassembled WGS sequence"/>
</dbReference>
<organism evidence="1 2">
    <name type="scientific">Chelydra serpentina</name>
    <name type="common">Snapping turtle</name>
    <name type="synonym">Testudo serpentina</name>
    <dbReference type="NCBI Taxonomy" id="8475"/>
    <lineage>
        <taxon>Eukaryota</taxon>
        <taxon>Metazoa</taxon>
        <taxon>Chordata</taxon>
        <taxon>Craniata</taxon>
        <taxon>Vertebrata</taxon>
        <taxon>Euteleostomi</taxon>
        <taxon>Archelosauria</taxon>
        <taxon>Testudinata</taxon>
        <taxon>Testudines</taxon>
        <taxon>Cryptodira</taxon>
        <taxon>Durocryptodira</taxon>
        <taxon>Americhelydia</taxon>
        <taxon>Chelydroidea</taxon>
        <taxon>Chelydridae</taxon>
        <taxon>Chelydra</taxon>
    </lineage>
</organism>
<gene>
    <name evidence="1" type="ORF">G0U57_011134</name>
</gene>
<evidence type="ECO:0000313" key="1">
    <source>
        <dbReference type="EMBL" id="KAG6936851.1"/>
    </source>
</evidence>
<feature type="non-terminal residue" evidence="1">
    <location>
        <position position="1"/>
    </location>
</feature>
<sequence length="124" mass="13918">DINNVPRLAIVARYCASDEIQEERCCLKPLNDTTKGEDIVESFVNHFEERGVDIRKLFCVRTAGAPAMVGKQKGFVKLLENQIGCPTVKFHCIIHQENLCAKISNSELNNIMNTVVRIVNFLVA</sequence>
<proteinExistence type="predicted"/>
<dbReference type="PANTHER" id="PTHR45913:SF10">
    <property type="entry name" value="DUF4371 DOMAIN-CONTAINING PROTEIN"/>
    <property type="match status" value="1"/>
</dbReference>
<comment type="caution">
    <text evidence="1">The sequence shown here is derived from an EMBL/GenBank/DDBJ whole genome shotgun (WGS) entry which is preliminary data.</text>
</comment>